<evidence type="ECO:0000313" key="9">
    <source>
        <dbReference type="Proteomes" id="UP001194468"/>
    </source>
</evidence>
<reference evidence="8" key="1">
    <citation type="submission" date="2019-10" db="EMBL/GenBank/DDBJ databases">
        <authorList>
            <consortium name="DOE Joint Genome Institute"/>
            <person name="Kuo A."/>
            <person name="Miyauchi S."/>
            <person name="Kiss E."/>
            <person name="Drula E."/>
            <person name="Kohler A."/>
            <person name="Sanchez-Garcia M."/>
            <person name="Andreopoulos B."/>
            <person name="Barry K.W."/>
            <person name="Bonito G."/>
            <person name="Buee M."/>
            <person name="Carver A."/>
            <person name="Chen C."/>
            <person name="Cichocki N."/>
            <person name="Clum A."/>
            <person name="Culley D."/>
            <person name="Crous P.W."/>
            <person name="Fauchery L."/>
            <person name="Girlanda M."/>
            <person name="Hayes R."/>
            <person name="Keri Z."/>
            <person name="LaButti K."/>
            <person name="Lipzen A."/>
            <person name="Lombard V."/>
            <person name="Magnuson J."/>
            <person name="Maillard F."/>
            <person name="Morin E."/>
            <person name="Murat C."/>
            <person name="Nolan M."/>
            <person name="Ohm R."/>
            <person name="Pangilinan J."/>
            <person name="Pereira M."/>
            <person name="Perotto S."/>
            <person name="Peter M."/>
            <person name="Riley R."/>
            <person name="Sitrit Y."/>
            <person name="Stielow B."/>
            <person name="Szollosi G."/>
            <person name="Zifcakova L."/>
            <person name="Stursova M."/>
            <person name="Spatafora J.W."/>
            <person name="Tedersoo L."/>
            <person name="Vaario L.-M."/>
            <person name="Yamada A."/>
            <person name="Yan M."/>
            <person name="Wang P."/>
            <person name="Xu J."/>
            <person name="Bruns T."/>
            <person name="Baldrian P."/>
            <person name="Vilgalys R."/>
            <person name="Henrissat B."/>
            <person name="Grigoriev I.V."/>
            <person name="Hibbett D."/>
            <person name="Nagy L.G."/>
            <person name="Martin F.M."/>
        </authorList>
    </citation>
    <scope>NUCLEOTIDE SEQUENCE</scope>
    <source>
        <strain evidence="8">BED1</strain>
    </source>
</reference>
<feature type="transmembrane region" description="Helical" evidence="6">
    <location>
        <begin position="212"/>
        <end position="237"/>
    </location>
</feature>
<evidence type="ECO:0000256" key="2">
    <source>
        <dbReference type="ARBA" id="ARBA00022679"/>
    </source>
</evidence>
<evidence type="ECO:0000256" key="3">
    <source>
        <dbReference type="ARBA" id="ARBA00022777"/>
    </source>
</evidence>
<dbReference type="EC" id="2.7.10.1" evidence="1"/>
<evidence type="ECO:0000256" key="6">
    <source>
        <dbReference type="SAM" id="Phobius"/>
    </source>
</evidence>
<organism evidence="8 9">
    <name type="scientific">Boletus edulis BED1</name>
    <dbReference type="NCBI Taxonomy" id="1328754"/>
    <lineage>
        <taxon>Eukaryota</taxon>
        <taxon>Fungi</taxon>
        <taxon>Dikarya</taxon>
        <taxon>Basidiomycota</taxon>
        <taxon>Agaricomycotina</taxon>
        <taxon>Agaricomycetes</taxon>
        <taxon>Agaricomycetidae</taxon>
        <taxon>Boletales</taxon>
        <taxon>Boletineae</taxon>
        <taxon>Boletaceae</taxon>
        <taxon>Boletoideae</taxon>
        <taxon>Boletus</taxon>
    </lineage>
</organism>
<keyword evidence="6" id="KW-1133">Transmembrane helix</keyword>
<dbReference type="InterPro" id="IPR044912">
    <property type="entry name" value="Egfr_JX_dom"/>
</dbReference>
<keyword evidence="6" id="KW-0472">Membrane</keyword>
<dbReference type="AlphaFoldDB" id="A0AAD4C411"/>
<dbReference type="Gene3D" id="6.10.250.2930">
    <property type="match status" value="1"/>
</dbReference>
<keyword evidence="2" id="KW-0808">Transferase</keyword>
<evidence type="ECO:0000313" key="8">
    <source>
        <dbReference type="EMBL" id="KAF8447258.1"/>
    </source>
</evidence>
<sequence length="251" mass="26906">MLPFRRSGQVGVYFVLFAGFALAALQNVTVDDGVLTGAVVPQYLPGVSVWHIGNNCTGCFVKPDPSLAYNGTWHDSTFYPTYGYTPAIEFTFTGSALYIFFITANNITGASTFTDLDFVLDQVTVGRYTHTPSPITGYQYNVSVYVNESMELGEHNMMVQPVDSGNDVLMLFDYFIYTTDASVSVSSSASPSSTLPPSPPTSGTATSSSPNIGAIAGGVVGGVAAVVLVAISLFCYWRKRAVHQQPVTHFL</sequence>
<proteinExistence type="predicted"/>
<evidence type="ECO:0000256" key="1">
    <source>
        <dbReference type="ARBA" id="ARBA00011902"/>
    </source>
</evidence>
<dbReference type="Proteomes" id="UP001194468">
    <property type="component" value="Unassembled WGS sequence"/>
</dbReference>
<feature type="region of interest" description="Disordered" evidence="5">
    <location>
        <begin position="188"/>
        <end position="207"/>
    </location>
</feature>
<dbReference type="EMBL" id="WHUW01000004">
    <property type="protein sequence ID" value="KAF8447258.1"/>
    <property type="molecule type" value="Genomic_DNA"/>
</dbReference>
<comment type="caution">
    <text evidence="8">The sequence shown here is derived from an EMBL/GenBank/DDBJ whole genome shotgun (WGS) entry which is preliminary data.</text>
</comment>
<keyword evidence="9" id="KW-1185">Reference proteome</keyword>
<protein>
    <recommendedName>
        <fullName evidence="1">receptor protein-tyrosine kinase</fullName>
        <ecNumber evidence="1">2.7.10.1</ecNumber>
    </recommendedName>
</protein>
<evidence type="ECO:0000256" key="4">
    <source>
        <dbReference type="ARBA" id="ARBA00023137"/>
    </source>
</evidence>
<accession>A0AAD4C411</accession>
<keyword evidence="6" id="KW-0812">Transmembrane</keyword>
<evidence type="ECO:0000256" key="7">
    <source>
        <dbReference type="SAM" id="SignalP"/>
    </source>
</evidence>
<gene>
    <name evidence="8" type="ORF">L210DRAFT_944256</name>
</gene>
<name>A0AAD4C411_BOLED</name>
<dbReference type="GO" id="GO:0004714">
    <property type="term" value="F:transmembrane receptor protein tyrosine kinase activity"/>
    <property type="evidence" value="ECO:0007669"/>
    <property type="project" value="UniProtKB-EC"/>
</dbReference>
<evidence type="ECO:0000256" key="5">
    <source>
        <dbReference type="SAM" id="MobiDB-lite"/>
    </source>
</evidence>
<keyword evidence="4" id="KW-0829">Tyrosine-protein kinase</keyword>
<keyword evidence="3" id="KW-0418">Kinase</keyword>
<keyword evidence="7" id="KW-0732">Signal</keyword>
<feature type="chain" id="PRO_5042035405" description="receptor protein-tyrosine kinase" evidence="7">
    <location>
        <begin position="24"/>
        <end position="251"/>
    </location>
</feature>
<feature type="signal peptide" evidence="7">
    <location>
        <begin position="1"/>
        <end position="23"/>
    </location>
</feature>
<reference evidence="8" key="2">
    <citation type="journal article" date="2020" name="Nat. Commun.">
        <title>Large-scale genome sequencing of mycorrhizal fungi provides insights into the early evolution of symbiotic traits.</title>
        <authorList>
            <person name="Miyauchi S."/>
            <person name="Kiss E."/>
            <person name="Kuo A."/>
            <person name="Drula E."/>
            <person name="Kohler A."/>
            <person name="Sanchez-Garcia M."/>
            <person name="Morin E."/>
            <person name="Andreopoulos B."/>
            <person name="Barry K.W."/>
            <person name="Bonito G."/>
            <person name="Buee M."/>
            <person name="Carver A."/>
            <person name="Chen C."/>
            <person name="Cichocki N."/>
            <person name="Clum A."/>
            <person name="Culley D."/>
            <person name="Crous P.W."/>
            <person name="Fauchery L."/>
            <person name="Girlanda M."/>
            <person name="Hayes R.D."/>
            <person name="Keri Z."/>
            <person name="LaButti K."/>
            <person name="Lipzen A."/>
            <person name="Lombard V."/>
            <person name="Magnuson J."/>
            <person name="Maillard F."/>
            <person name="Murat C."/>
            <person name="Nolan M."/>
            <person name="Ohm R.A."/>
            <person name="Pangilinan J."/>
            <person name="Pereira M.F."/>
            <person name="Perotto S."/>
            <person name="Peter M."/>
            <person name="Pfister S."/>
            <person name="Riley R."/>
            <person name="Sitrit Y."/>
            <person name="Stielow J.B."/>
            <person name="Szollosi G."/>
            <person name="Zifcakova L."/>
            <person name="Stursova M."/>
            <person name="Spatafora J.W."/>
            <person name="Tedersoo L."/>
            <person name="Vaario L.M."/>
            <person name="Yamada A."/>
            <person name="Yan M."/>
            <person name="Wang P."/>
            <person name="Xu J."/>
            <person name="Bruns T."/>
            <person name="Baldrian P."/>
            <person name="Vilgalys R."/>
            <person name="Dunand C."/>
            <person name="Henrissat B."/>
            <person name="Grigoriev I.V."/>
            <person name="Hibbett D."/>
            <person name="Nagy L.G."/>
            <person name="Martin F.M."/>
        </authorList>
    </citation>
    <scope>NUCLEOTIDE SEQUENCE</scope>
    <source>
        <strain evidence="8">BED1</strain>
    </source>
</reference>